<evidence type="ECO:0000313" key="1">
    <source>
        <dbReference type="EMBL" id="KAJ7540430.1"/>
    </source>
</evidence>
<protein>
    <submittedName>
        <fullName evidence="1">Uncharacterized protein</fullName>
    </submittedName>
</protein>
<evidence type="ECO:0000313" key="2">
    <source>
        <dbReference type="Proteomes" id="UP001162992"/>
    </source>
</evidence>
<organism evidence="1 2">
    <name type="scientific">Diphasiastrum complanatum</name>
    <name type="common">Issler's clubmoss</name>
    <name type="synonym">Lycopodium complanatum</name>
    <dbReference type="NCBI Taxonomy" id="34168"/>
    <lineage>
        <taxon>Eukaryota</taxon>
        <taxon>Viridiplantae</taxon>
        <taxon>Streptophyta</taxon>
        <taxon>Embryophyta</taxon>
        <taxon>Tracheophyta</taxon>
        <taxon>Lycopodiopsida</taxon>
        <taxon>Lycopodiales</taxon>
        <taxon>Lycopodiaceae</taxon>
        <taxon>Lycopodioideae</taxon>
        <taxon>Diphasiastrum</taxon>
    </lineage>
</organism>
<proteinExistence type="predicted"/>
<reference evidence="2" key="1">
    <citation type="journal article" date="2024" name="Proc. Natl. Acad. Sci. U.S.A.">
        <title>Extraordinary preservation of gene collinearity over three hundred million years revealed in homosporous lycophytes.</title>
        <authorList>
            <person name="Li C."/>
            <person name="Wickell D."/>
            <person name="Kuo L.Y."/>
            <person name="Chen X."/>
            <person name="Nie B."/>
            <person name="Liao X."/>
            <person name="Peng D."/>
            <person name="Ji J."/>
            <person name="Jenkins J."/>
            <person name="Williams M."/>
            <person name="Shu S."/>
            <person name="Plott C."/>
            <person name="Barry K."/>
            <person name="Rajasekar S."/>
            <person name="Grimwood J."/>
            <person name="Han X."/>
            <person name="Sun S."/>
            <person name="Hou Z."/>
            <person name="He W."/>
            <person name="Dai G."/>
            <person name="Sun C."/>
            <person name="Schmutz J."/>
            <person name="Leebens-Mack J.H."/>
            <person name="Li F.W."/>
            <person name="Wang L."/>
        </authorList>
    </citation>
    <scope>NUCLEOTIDE SEQUENCE [LARGE SCALE GENOMIC DNA]</scope>
    <source>
        <strain evidence="2">cv. PW_Plant_1</strain>
    </source>
</reference>
<dbReference type="Proteomes" id="UP001162992">
    <property type="component" value="Chromosome 10"/>
</dbReference>
<comment type="caution">
    <text evidence="1">The sequence shown here is derived from an EMBL/GenBank/DDBJ whole genome shotgun (WGS) entry which is preliminary data.</text>
</comment>
<gene>
    <name evidence="1" type="ORF">O6H91_10G014600</name>
</gene>
<name>A0ACC2CET9_DIPCM</name>
<sequence length="398" mass="43583">MAASLGASGHAKPGPAAMPDIAAASVVTWNLELDGGLRSSKPGFQCEAVMKLGPRIRKWSQEPPLSGTVASLLKLDPGQDQAFANAILLRLGEAFKTGNNFLRCCILKVFLYELKGRKPASEYRGLFTKERLSQHVELLRRVKSVMDSGDTTARALSLRVLGCLAHIGRDSIDVQRLLLEALESPHRLEVEAAYFAIGCFCDLSTSFATLALEKILEISNAIRTTPPLRVGAIRLLGKMGISPFLSHKAHEAGKHLMLRLPSRPIVSTTLIALTELADISFVTRQDQVDLLFAYVSSEPRASIRVLALKCLKKLAPKAIHCVDFGGKYSEVLLSLTGDRSIPPDLVKEILQLLQQHDPSSSELKGSCLIDNLEHVEDLYESEGDYYEVQQVGSEPMKE</sequence>
<accession>A0ACC2CET9</accession>
<keyword evidence="2" id="KW-1185">Reference proteome</keyword>
<dbReference type="EMBL" id="CM055101">
    <property type="protein sequence ID" value="KAJ7540430.1"/>
    <property type="molecule type" value="Genomic_DNA"/>
</dbReference>